<dbReference type="PANTHER" id="PTHR43575:SF1">
    <property type="entry name" value="PROTEIN ABCI7, CHLOROPLASTIC"/>
    <property type="match status" value="1"/>
</dbReference>
<dbReference type="PANTHER" id="PTHR43575">
    <property type="entry name" value="PROTEIN ABCI7, CHLOROPLASTIC"/>
    <property type="match status" value="1"/>
</dbReference>
<evidence type="ECO:0000259" key="2">
    <source>
        <dbReference type="Pfam" id="PF01458"/>
    </source>
</evidence>
<dbReference type="OrthoDB" id="9803529at2"/>
<feature type="domain" description="SUF system FeS cluster assembly SufBD core" evidence="2">
    <location>
        <begin position="111"/>
        <end position="340"/>
    </location>
</feature>
<dbReference type="GO" id="GO:0016226">
    <property type="term" value="P:iron-sulfur cluster assembly"/>
    <property type="evidence" value="ECO:0007669"/>
    <property type="project" value="InterPro"/>
</dbReference>
<dbReference type="KEGG" id="cmah:C1I91_09745"/>
<dbReference type="RefSeq" id="WP_128212702.1">
    <property type="nucleotide sequence ID" value="NZ_CP025746.1"/>
</dbReference>
<gene>
    <name evidence="3" type="primary">sufD</name>
    <name evidence="3" type="ORF">C1I91_09745</name>
</gene>
<evidence type="ECO:0000313" key="3">
    <source>
        <dbReference type="EMBL" id="QAA31909.1"/>
    </source>
</evidence>
<dbReference type="InterPro" id="IPR037284">
    <property type="entry name" value="SUF_FeS_clus_asmbl_SufBD_sf"/>
</dbReference>
<sequence length="369" mass="41557">MENKILKELNQIPVSTFRWLKINSVSLKEEIDIPEENYEREYCEFKETPEYSLHPIAKAQTLEALFSDSDYEGVSKIQLEEIIESSNAGFALTVPANKTVDELIYVDYELNTKNPKLIDKSLIFVGENSTVSILVKYTSKDEEAYYHNGLTKILAKKGATINLYVVQDLNYNTNHFNSLFSMVEEGAKVNLVPIELGAKKAITNYSSVLSGNNSESTIESIYYGDSDRLIDINYKMTHLGKKTTSNIDVKGVLADKAKKTFRGTLDFKTGASKSKGSEEEYVMLLSKNARNNSIPLLLCEEHDVEGQHAASAGKIDEDALFYLMSRGISEINAKKLMIEGYLTPIIDKIPVEDLRQQLMDSVKNRLQNE</sequence>
<keyword evidence="4" id="KW-1185">Reference proteome</keyword>
<dbReference type="NCBIfam" id="TIGR01981">
    <property type="entry name" value="sufD"/>
    <property type="match status" value="1"/>
</dbReference>
<evidence type="ECO:0000313" key="4">
    <source>
        <dbReference type="Proteomes" id="UP000286268"/>
    </source>
</evidence>
<proteinExistence type="inferred from homology"/>
<dbReference type="InterPro" id="IPR055346">
    <property type="entry name" value="Fe-S_cluster_assembly_SufBD"/>
</dbReference>
<comment type="similarity">
    <text evidence="1">Belongs to the iron-sulfur cluster assembly SufBD family.</text>
</comment>
<dbReference type="InterPro" id="IPR011542">
    <property type="entry name" value="SUF_FeS_clus_asmbl_SufD"/>
</dbReference>
<dbReference type="Pfam" id="PF01458">
    <property type="entry name" value="SUFBD_core"/>
    <property type="match status" value="1"/>
</dbReference>
<dbReference type="AlphaFoldDB" id="A0A3R5QTE7"/>
<dbReference type="EMBL" id="CP025746">
    <property type="protein sequence ID" value="QAA31909.1"/>
    <property type="molecule type" value="Genomic_DNA"/>
</dbReference>
<protein>
    <submittedName>
        <fullName evidence="3">Fe-S cluster assembly protein SufD</fullName>
    </submittedName>
</protein>
<accession>A0A3R5QTE7</accession>
<dbReference type="InterPro" id="IPR000825">
    <property type="entry name" value="SUF_FeS_clus_asmbl_SufBD_core"/>
</dbReference>
<dbReference type="SUPFAM" id="SSF101960">
    <property type="entry name" value="Stabilizer of iron transporter SufD"/>
    <property type="match status" value="1"/>
</dbReference>
<reference evidence="3 4" key="1">
    <citation type="submission" date="2018-01" db="EMBL/GenBank/DDBJ databases">
        <title>Genome Sequencing and Assembly of Anaerobacter polyendosporus strain CT4.</title>
        <authorList>
            <person name="Tachaapaikoon C."/>
            <person name="Sutheeworapong S."/>
            <person name="Jenjaroenpun P."/>
            <person name="Wongsurawat T."/>
            <person name="Nookeaw I."/>
            <person name="Cheawchanlertfa P."/>
            <person name="Kosugi A."/>
            <person name="Cheevadhanarak S."/>
            <person name="Ratanakhanokchai K."/>
        </authorList>
    </citation>
    <scope>NUCLEOTIDE SEQUENCE [LARGE SCALE GENOMIC DNA]</scope>
    <source>
        <strain evidence="3 4">CT4</strain>
    </source>
</reference>
<evidence type="ECO:0000256" key="1">
    <source>
        <dbReference type="ARBA" id="ARBA00043967"/>
    </source>
</evidence>
<organism evidence="3 4">
    <name type="scientific">Clostridium manihotivorum</name>
    <dbReference type="NCBI Taxonomy" id="2320868"/>
    <lineage>
        <taxon>Bacteria</taxon>
        <taxon>Bacillati</taxon>
        <taxon>Bacillota</taxon>
        <taxon>Clostridia</taxon>
        <taxon>Eubacteriales</taxon>
        <taxon>Clostridiaceae</taxon>
        <taxon>Clostridium</taxon>
    </lineage>
</organism>
<dbReference type="Proteomes" id="UP000286268">
    <property type="component" value="Chromosome"/>
</dbReference>
<name>A0A3R5QTE7_9CLOT</name>